<reference evidence="2 3" key="1">
    <citation type="submission" date="2018-10" db="EMBL/GenBank/DDBJ databases">
        <title>Genomic Encyclopedia of Type Strains, Phase IV (KMG-IV): sequencing the most valuable type-strain genomes for metagenomic binning, comparative biology and taxonomic classification.</title>
        <authorList>
            <person name="Goeker M."/>
        </authorList>
    </citation>
    <scope>NUCLEOTIDE SEQUENCE [LARGE SCALE GENOMIC DNA]</scope>
    <source>
        <strain evidence="2 3">DSM 22653</strain>
    </source>
</reference>
<sequence>MGLSRVLVREDDNGEKTYYVYGLGLIGEESGGEFRAYHYDLRGSMITLSGFLGEVRDRFWYGPYGELLRHVGESQTPFLYNGRDGVMTDPNGLYYMRARYYSPEIKRFVSKDRRASDIFDPLSLNPYIFAADNPVIFIDPLGRDWISVIAGVAGFAAGVIALGAGLAGAPAVVVLGATMVGVVASSVSLVYTEYQRQKSNQPMDTAYILTQISNALGIIPGLGFLSKAGSVMGKVGFLSKVGGVMGKVGNMIENLTTFTPEGRVLPLLYSTKSLEIQGAMTTYDFALTLEKSLKPMSSFK</sequence>
<feature type="transmembrane region" description="Helical" evidence="1">
    <location>
        <begin position="172"/>
        <end position="191"/>
    </location>
</feature>
<keyword evidence="1" id="KW-1133">Transmembrane helix</keyword>
<dbReference type="InterPro" id="IPR022385">
    <property type="entry name" value="Rhs_assc_core"/>
</dbReference>
<dbReference type="PANTHER" id="PTHR32305">
    <property type="match status" value="1"/>
</dbReference>
<evidence type="ECO:0000256" key="1">
    <source>
        <dbReference type="SAM" id="Phobius"/>
    </source>
</evidence>
<dbReference type="AlphaFoldDB" id="A0A660KX65"/>
<protein>
    <submittedName>
        <fullName evidence="2">RHS repeat-associated protein</fullName>
    </submittedName>
</protein>
<keyword evidence="3" id="KW-1185">Reference proteome</keyword>
<dbReference type="Proteomes" id="UP000267019">
    <property type="component" value="Unassembled WGS sequence"/>
</dbReference>
<dbReference type="PANTHER" id="PTHR32305:SF15">
    <property type="entry name" value="PROTEIN RHSA-RELATED"/>
    <property type="match status" value="1"/>
</dbReference>
<dbReference type="RefSeq" id="WP_170143583.1">
    <property type="nucleotide sequence ID" value="NZ_RBIJ01000003.1"/>
</dbReference>
<comment type="caution">
    <text evidence="2">The sequence shown here is derived from an EMBL/GenBank/DDBJ whole genome shotgun (WGS) entry which is preliminary data.</text>
</comment>
<feature type="transmembrane region" description="Helical" evidence="1">
    <location>
        <begin position="145"/>
        <end position="166"/>
    </location>
</feature>
<proteinExistence type="predicted"/>
<accession>A0A660KX65</accession>
<dbReference type="Gene3D" id="2.180.10.10">
    <property type="entry name" value="RHS repeat-associated core"/>
    <property type="match status" value="1"/>
</dbReference>
<dbReference type="InterPro" id="IPR050708">
    <property type="entry name" value="T6SS_VgrG/RHS"/>
</dbReference>
<dbReference type="EMBL" id="RBIJ01000003">
    <property type="protein sequence ID" value="RKQ84579.1"/>
    <property type="molecule type" value="Genomic_DNA"/>
</dbReference>
<dbReference type="NCBIfam" id="TIGR03696">
    <property type="entry name" value="Rhs_assc_core"/>
    <property type="match status" value="1"/>
</dbReference>
<evidence type="ECO:0000313" key="3">
    <source>
        <dbReference type="Proteomes" id="UP000267019"/>
    </source>
</evidence>
<keyword evidence="1" id="KW-0812">Transmembrane</keyword>
<organism evidence="2 3">
    <name type="scientific">Brockia lithotrophica</name>
    <dbReference type="NCBI Taxonomy" id="933949"/>
    <lineage>
        <taxon>Bacteria</taxon>
        <taxon>Bacillati</taxon>
        <taxon>Bacillota</taxon>
        <taxon>Bacilli</taxon>
        <taxon>Bacillales</taxon>
        <taxon>Bacillales Family X. Incertae Sedis</taxon>
        <taxon>Brockia</taxon>
    </lineage>
</organism>
<name>A0A660KX65_9BACL</name>
<gene>
    <name evidence="2" type="ORF">C7438_1068</name>
</gene>
<keyword evidence="1" id="KW-0472">Membrane</keyword>
<evidence type="ECO:0000313" key="2">
    <source>
        <dbReference type="EMBL" id="RKQ84579.1"/>
    </source>
</evidence>